<dbReference type="AlphaFoldDB" id="A0A1A6FW42"/>
<accession>A0A1A6FW42</accession>
<dbReference type="Proteomes" id="UP000092124">
    <property type="component" value="Unassembled WGS sequence"/>
</dbReference>
<keyword evidence="1" id="KW-0812">Transmembrane</keyword>
<evidence type="ECO:0000256" key="1">
    <source>
        <dbReference type="SAM" id="Phobius"/>
    </source>
</evidence>
<gene>
    <name evidence="2" type="ORF">A6R68_11051</name>
</gene>
<protein>
    <submittedName>
        <fullName evidence="2">Uncharacterized protein</fullName>
    </submittedName>
</protein>
<comment type="caution">
    <text evidence="2">The sequence shown here is derived from an EMBL/GenBank/DDBJ whole genome shotgun (WGS) entry which is preliminary data.</text>
</comment>
<keyword evidence="1" id="KW-0472">Membrane</keyword>
<organism evidence="2 3">
    <name type="scientific">Neotoma lepida</name>
    <name type="common">Desert woodrat</name>
    <dbReference type="NCBI Taxonomy" id="56216"/>
    <lineage>
        <taxon>Eukaryota</taxon>
        <taxon>Metazoa</taxon>
        <taxon>Chordata</taxon>
        <taxon>Craniata</taxon>
        <taxon>Vertebrata</taxon>
        <taxon>Euteleostomi</taxon>
        <taxon>Mammalia</taxon>
        <taxon>Eutheria</taxon>
        <taxon>Euarchontoglires</taxon>
        <taxon>Glires</taxon>
        <taxon>Rodentia</taxon>
        <taxon>Myomorpha</taxon>
        <taxon>Muroidea</taxon>
        <taxon>Cricetidae</taxon>
        <taxon>Neotominae</taxon>
        <taxon>Neotoma</taxon>
    </lineage>
</organism>
<proteinExistence type="predicted"/>
<reference evidence="2 3" key="1">
    <citation type="submission" date="2016-06" db="EMBL/GenBank/DDBJ databases">
        <title>The Draft Genome Sequence and Annotation of the Desert Woodrat Neotoma lepida.</title>
        <authorList>
            <person name="Campbell M."/>
            <person name="Oakeson K.F."/>
            <person name="Yandell M."/>
            <person name="Halpert J.R."/>
            <person name="Dearing D."/>
        </authorList>
    </citation>
    <scope>NUCLEOTIDE SEQUENCE [LARGE SCALE GENOMIC DNA]</scope>
    <source>
        <strain evidence="2">417</strain>
        <tissue evidence="2">Liver</tissue>
    </source>
</reference>
<sequence>MDGATGAAPDEFSLGRKGHDLVLVLICCVAFSKSLSFFGPLVTRWAEVPFHSAHARNHPTLVGLCPLSQLMSSSGDLLGTC</sequence>
<dbReference type="EMBL" id="LZPO01117002">
    <property type="protein sequence ID" value="OBS57819.1"/>
    <property type="molecule type" value="Genomic_DNA"/>
</dbReference>
<keyword evidence="3" id="KW-1185">Reference proteome</keyword>
<evidence type="ECO:0000313" key="2">
    <source>
        <dbReference type="EMBL" id="OBS57819.1"/>
    </source>
</evidence>
<evidence type="ECO:0000313" key="3">
    <source>
        <dbReference type="Proteomes" id="UP000092124"/>
    </source>
</evidence>
<feature type="transmembrane region" description="Helical" evidence="1">
    <location>
        <begin position="21"/>
        <end position="42"/>
    </location>
</feature>
<keyword evidence="1" id="KW-1133">Transmembrane helix</keyword>
<name>A0A1A6FW42_NEOLE</name>